<evidence type="ECO:0000259" key="2">
    <source>
        <dbReference type="SMART" id="SM00382"/>
    </source>
</evidence>
<gene>
    <name evidence="3" type="ORF">ACFQ4M_11020</name>
</gene>
<feature type="transmembrane region" description="Helical" evidence="1">
    <location>
        <begin position="282"/>
        <end position="303"/>
    </location>
</feature>
<organism evidence="3 4">
    <name type="scientific">Thauera mechernichensis</name>
    <dbReference type="NCBI Taxonomy" id="82788"/>
    <lineage>
        <taxon>Bacteria</taxon>
        <taxon>Pseudomonadati</taxon>
        <taxon>Pseudomonadota</taxon>
        <taxon>Betaproteobacteria</taxon>
        <taxon>Rhodocyclales</taxon>
        <taxon>Zoogloeaceae</taxon>
        <taxon>Thauera</taxon>
    </lineage>
</organism>
<keyword evidence="1" id="KW-0472">Membrane</keyword>
<dbReference type="RefSeq" id="WP_277831197.1">
    <property type="nucleotide sequence ID" value="NZ_JARQZE010000002.1"/>
</dbReference>
<keyword evidence="1" id="KW-1133">Transmembrane helix</keyword>
<dbReference type="InterPro" id="IPR049945">
    <property type="entry name" value="AAA_22"/>
</dbReference>
<dbReference type="SUPFAM" id="SSF52540">
    <property type="entry name" value="P-loop containing nucleoside triphosphate hydrolases"/>
    <property type="match status" value="1"/>
</dbReference>
<protein>
    <submittedName>
        <fullName evidence="3">ExeA family protein</fullName>
    </submittedName>
</protein>
<proteinExistence type="predicted"/>
<name>A0ABW3WFL7_9RHOO</name>
<evidence type="ECO:0000256" key="1">
    <source>
        <dbReference type="SAM" id="Phobius"/>
    </source>
</evidence>
<dbReference type="PANTHER" id="PTHR35894">
    <property type="entry name" value="GENERAL SECRETION PATHWAY PROTEIN A-RELATED"/>
    <property type="match status" value="1"/>
</dbReference>
<evidence type="ECO:0000313" key="3">
    <source>
        <dbReference type="EMBL" id="MFD1264115.1"/>
    </source>
</evidence>
<dbReference type="InterPro" id="IPR052026">
    <property type="entry name" value="ExeA_AAA_ATPase_DNA-bind"/>
</dbReference>
<keyword evidence="1" id="KW-0812">Transmembrane</keyword>
<dbReference type="PANTHER" id="PTHR35894:SF1">
    <property type="entry name" value="PHOSPHORIBULOKINASE _ URIDINE KINASE FAMILY"/>
    <property type="match status" value="1"/>
</dbReference>
<keyword evidence="4" id="KW-1185">Reference proteome</keyword>
<dbReference type="InterPro" id="IPR027417">
    <property type="entry name" value="P-loop_NTPase"/>
</dbReference>
<reference evidence="4" key="1">
    <citation type="journal article" date="2019" name="Int. J. Syst. Evol. Microbiol.">
        <title>The Global Catalogue of Microorganisms (GCM) 10K type strain sequencing project: providing services to taxonomists for standard genome sequencing and annotation.</title>
        <authorList>
            <consortium name="The Broad Institute Genomics Platform"/>
            <consortium name="The Broad Institute Genome Sequencing Center for Infectious Disease"/>
            <person name="Wu L."/>
            <person name="Ma J."/>
        </authorList>
    </citation>
    <scope>NUCLEOTIDE SEQUENCE [LARGE SCALE GENOMIC DNA]</scope>
    <source>
        <strain evidence="4">CCUG 48884</strain>
    </source>
</reference>
<evidence type="ECO:0000313" key="4">
    <source>
        <dbReference type="Proteomes" id="UP001597158"/>
    </source>
</evidence>
<dbReference type="Gene3D" id="3.40.50.300">
    <property type="entry name" value="P-loop containing nucleotide triphosphate hydrolases"/>
    <property type="match status" value="1"/>
</dbReference>
<accession>A0ABW3WFL7</accession>
<sequence length="309" mass="34527">MYLEHFGLREFPFSITPDTSFFFKSSGAQKALNTLLMALHMGEGFIKITGEVGTGKTLLCRKLINSLGKDYKVAYIFNPYREPLSLCLEVCKELGVRVPESQMENQYQVLQALAVRMLELNRSGKRVVICLDEAQAMPVATLETLRLLTNLESQKQRLAQIVIFGQPELDEKLNHPSIRQLKQRITYSYQLPTLAGNQFDAYIRHRLLAAGHVDGQLFTSAALRILRSHSKRVPRRINILAHKALLCAYGDSCPRVERRHVVAAVNDTEGSPGVASKQRWKALAVGLTLSLLMILVVGGIVIYNGLLAP</sequence>
<dbReference type="EMBL" id="JBHTMC010000024">
    <property type="protein sequence ID" value="MFD1264115.1"/>
    <property type="molecule type" value="Genomic_DNA"/>
</dbReference>
<comment type="caution">
    <text evidence="3">The sequence shown here is derived from an EMBL/GenBank/DDBJ whole genome shotgun (WGS) entry which is preliminary data.</text>
</comment>
<dbReference type="Proteomes" id="UP001597158">
    <property type="component" value="Unassembled WGS sequence"/>
</dbReference>
<feature type="domain" description="AAA+ ATPase" evidence="2">
    <location>
        <begin position="42"/>
        <end position="238"/>
    </location>
</feature>
<dbReference type="Pfam" id="PF13401">
    <property type="entry name" value="AAA_22"/>
    <property type="match status" value="1"/>
</dbReference>
<dbReference type="InterPro" id="IPR003593">
    <property type="entry name" value="AAA+_ATPase"/>
</dbReference>
<dbReference type="SMART" id="SM00382">
    <property type="entry name" value="AAA"/>
    <property type="match status" value="1"/>
</dbReference>